<dbReference type="RefSeq" id="WP_243800226.1">
    <property type="nucleotide sequence ID" value="NZ_CP094669.1"/>
</dbReference>
<dbReference type="Pfam" id="PF13668">
    <property type="entry name" value="Ferritin_2"/>
    <property type="match status" value="1"/>
</dbReference>
<accession>A0ABY4D3P2</accession>
<feature type="region of interest" description="Disordered" evidence="1">
    <location>
        <begin position="230"/>
        <end position="262"/>
    </location>
</feature>
<sequence>MDLFKLISEIEQVDPEIYGRIDTRRRVFKHFGLAGKAVTAAVLPGLVSGIFQRAYGQGTATALPTPVQDVLNLALSLEYLEYYFYDSGLKAAGLIPDADRPAFVTIRNDESGHIKVLRGVPGFTNIIPDPTRAAFDYSGGRGTGLGPFAPALVNDYALFLGSSQAFVDTGVRAYKGGAPVLKQNKDLLEAALNIHSVEARHSSHVRTVRRGLSAGQSGQAATTVAADLNNLSGKTGRPKSWISGNDGGGPSPTTNPSTAPVYAAGNPATGAATAIFYPAESNTTQAGVDITANTAGIGAASASEAFDEPLDPASVKSIARNFVAASTALFL</sequence>
<evidence type="ECO:0000313" key="2">
    <source>
        <dbReference type="EMBL" id="UOG75824.1"/>
    </source>
</evidence>
<evidence type="ECO:0000313" key="3">
    <source>
        <dbReference type="Proteomes" id="UP000831113"/>
    </source>
</evidence>
<proteinExistence type="predicted"/>
<protein>
    <submittedName>
        <fullName evidence="2">Ferritin-like domain-containing protein</fullName>
    </submittedName>
</protein>
<organism evidence="2 3">
    <name type="scientific">Hymenobacter tibetensis</name>
    <dbReference type="NCBI Taxonomy" id="497967"/>
    <lineage>
        <taxon>Bacteria</taxon>
        <taxon>Pseudomonadati</taxon>
        <taxon>Bacteroidota</taxon>
        <taxon>Cytophagia</taxon>
        <taxon>Cytophagales</taxon>
        <taxon>Hymenobacteraceae</taxon>
        <taxon>Hymenobacter</taxon>
    </lineage>
</organism>
<name>A0ABY4D3P2_9BACT</name>
<dbReference type="SUPFAM" id="SSF47240">
    <property type="entry name" value="Ferritin-like"/>
    <property type="match status" value="1"/>
</dbReference>
<keyword evidence="3" id="KW-1185">Reference proteome</keyword>
<gene>
    <name evidence="2" type="ORF">MTX78_04310</name>
</gene>
<evidence type="ECO:0000256" key="1">
    <source>
        <dbReference type="SAM" id="MobiDB-lite"/>
    </source>
</evidence>
<dbReference type="Proteomes" id="UP000831113">
    <property type="component" value="Chromosome"/>
</dbReference>
<reference evidence="2 3" key="1">
    <citation type="submission" date="2022-03" db="EMBL/GenBank/DDBJ databases">
        <title>Hymenobactersp. isolated from the air.</title>
        <authorList>
            <person name="Won M."/>
            <person name="Kwon S.-W."/>
        </authorList>
    </citation>
    <scope>NUCLEOTIDE SEQUENCE [LARGE SCALE GENOMIC DNA]</scope>
    <source>
        <strain evidence="2 3">KACC 21982</strain>
    </source>
</reference>
<dbReference type="EMBL" id="CP094669">
    <property type="protein sequence ID" value="UOG75824.1"/>
    <property type="molecule type" value="Genomic_DNA"/>
</dbReference>
<dbReference type="InterPro" id="IPR009078">
    <property type="entry name" value="Ferritin-like_SF"/>
</dbReference>